<sequence length="232" mass="25490">MLMSADREWGQTRNRRLFCRAFNYLCNPHQGLQNNSAVNRWQQIQTFAFGSGFSIKKRNEILPTEISQTIEPIVRQHAVLPVGRRYGMRRCRTAGTRGDDGHTDEKKGVRLAEAHEGSGRSRTTRAVAAGRGGAGAGLLCSLVHPSYNIQGAPARGVVLAMLQCATCAPCDRLAAPWSSHDLPLAPVSSSSSPSSPFWLKTRTIAIFEGYNLASTRCTHFLPPLLLLDLYLL</sequence>
<evidence type="ECO:0000313" key="1">
    <source>
        <dbReference type="EMBL" id="CAB0004036.1"/>
    </source>
</evidence>
<protein>
    <submittedName>
        <fullName evidence="1">Uncharacterized protein</fullName>
    </submittedName>
</protein>
<accession>A0A6H5GJQ3</accession>
<dbReference type="EMBL" id="CADCXU010014363">
    <property type="protein sequence ID" value="CAB0004036.1"/>
    <property type="molecule type" value="Genomic_DNA"/>
</dbReference>
<evidence type="ECO:0000313" key="2">
    <source>
        <dbReference type="Proteomes" id="UP000479000"/>
    </source>
</evidence>
<name>A0A6H5GJQ3_9HEMI</name>
<gene>
    <name evidence="1" type="ORF">NTEN_LOCUS9513</name>
</gene>
<dbReference type="AlphaFoldDB" id="A0A6H5GJQ3"/>
<keyword evidence="2" id="KW-1185">Reference proteome</keyword>
<organism evidence="1 2">
    <name type="scientific">Nesidiocoris tenuis</name>
    <dbReference type="NCBI Taxonomy" id="355587"/>
    <lineage>
        <taxon>Eukaryota</taxon>
        <taxon>Metazoa</taxon>
        <taxon>Ecdysozoa</taxon>
        <taxon>Arthropoda</taxon>
        <taxon>Hexapoda</taxon>
        <taxon>Insecta</taxon>
        <taxon>Pterygota</taxon>
        <taxon>Neoptera</taxon>
        <taxon>Paraneoptera</taxon>
        <taxon>Hemiptera</taxon>
        <taxon>Heteroptera</taxon>
        <taxon>Panheteroptera</taxon>
        <taxon>Cimicomorpha</taxon>
        <taxon>Miridae</taxon>
        <taxon>Dicyphina</taxon>
        <taxon>Nesidiocoris</taxon>
    </lineage>
</organism>
<dbReference type="Proteomes" id="UP000479000">
    <property type="component" value="Unassembled WGS sequence"/>
</dbReference>
<reference evidence="1 2" key="1">
    <citation type="submission" date="2020-02" db="EMBL/GenBank/DDBJ databases">
        <authorList>
            <person name="Ferguson B K."/>
        </authorList>
    </citation>
    <scope>NUCLEOTIDE SEQUENCE [LARGE SCALE GENOMIC DNA]</scope>
</reference>
<proteinExistence type="predicted"/>